<accession>A0A060DEL3</accession>
<reference evidence="2 3" key="1">
    <citation type="journal article" date="2014" name="Genome Announc.">
        <title>Complete Genome Sequence of the Model Rhizosphere Strain Azospirillum brasilense Az39, Successfully Applied in Agriculture.</title>
        <authorList>
            <person name="Rivera D."/>
            <person name="Revale S."/>
            <person name="Molina R."/>
            <person name="Gualpa J."/>
            <person name="Puente M."/>
            <person name="Maroniche G."/>
            <person name="Paris G."/>
            <person name="Baker D."/>
            <person name="Clavijo B."/>
            <person name="McLay K."/>
            <person name="Spaepen S."/>
            <person name="Perticari A."/>
            <person name="Vazquez M."/>
            <person name="Wisniewski-Dye F."/>
            <person name="Watkins C."/>
            <person name="Martinez-Abarca F."/>
            <person name="Vanderleyden J."/>
            <person name="Cassan F."/>
        </authorList>
    </citation>
    <scope>NUCLEOTIDE SEQUENCE [LARGE SCALE GENOMIC DNA]</scope>
    <source>
        <strain evidence="2 3">Az39</strain>
    </source>
</reference>
<organism evidence="2 3">
    <name type="scientific">Azospirillum argentinense</name>
    <dbReference type="NCBI Taxonomy" id="2970906"/>
    <lineage>
        <taxon>Bacteria</taxon>
        <taxon>Pseudomonadati</taxon>
        <taxon>Pseudomonadota</taxon>
        <taxon>Alphaproteobacteria</taxon>
        <taxon>Rhodospirillales</taxon>
        <taxon>Azospirillaceae</taxon>
        <taxon>Azospirillum</taxon>
    </lineage>
</organism>
<name>A0A060DEL3_9PROT</name>
<evidence type="ECO:0008006" key="4">
    <source>
        <dbReference type="Google" id="ProtNLM"/>
    </source>
</evidence>
<dbReference type="EMBL" id="CP007793">
    <property type="protein sequence ID" value="AIB12606.1"/>
    <property type="molecule type" value="Genomic_DNA"/>
</dbReference>
<feature type="compositionally biased region" description="Basic residues" evidence="1">
    <location>
        <begin position="91"/>
        <end position="100"/>
    </location>
</feature>
<proteinExistence type="predicted"/>
<sequence length="100" mass="10914">MSERDDLSDLVVRDPEVLSGTPVIRGTRIPVYDVAASAEAGLPLKRILGAYPDLTARDVDLARRWAKANPPMGRPKKAISPADPDTVVTTRVRRRGPGRK</sequence>
<feature type="region of interest" description="Disordered" evidence="1">
    <location>
        <begin position="67"/>
        <end position="100"/>
    </location>
</feature>
<protein>
    <recommendedName>
        <fullName evidence="4">DUF433 domain-containing protein</fullName>
    </recommendedName>
</protein>
<dbReference type="Proteomes" id="UP000027186">
    <property type="component" value="Chromosome"/>
</dbReference>
<dbReference type="InterPro" id="IPR036388">
    <property type="entry name" value="WH-like_DNA-bd_sf"/>
</dbReference>
<evidence type="ECO:0000313" key="3">
    <source>
        <dbReference type="Proteomes" id="UP000027186"/>
    </source>
</evidence>
<dbReference type="InterPro" id="IPR007367">
    <property type="entry name" value="DUF433"/>
</dbReference>
<evidence type="ECO:0000313" key="2">
    <source>
        <dbReference type="EMBL" id="AIB12606.1"/>
    </source>
</evidence>
<dbReference type="InterPro" id="IPR009057">
    <property type="entry name" value="Homeodomain-like_sf"/>
</dbReference>
<dbReference type="PANTHER" id="PTHR34849:SF3">
    <property type="entry name" value="SSR2962 PROTEIN"/>
    <property type="match status" value="1"/>
</dbReference>
<gene>
    <name evidence="2" type="ORF">ABAZ39_11495</name>
</gene>
<dbReference type="KEGG" id="abq:ABAZ39_11495"/>
<dbReference type="PANTHER" id="PTHR34849">
    <property type="entry name" value="SSL5025 PROTEIN"/>
    <property type="match status" value="1"/>
</dbReference>
<dbReference type="Pfam" id="PF04255">
    <property type="entry name" value="DUF433"/>
    <property type="match status" value="1"/>
</dbReference>
<dbReference type="AlphaFoldDB" id="A0A060DEL3"/>
<dbReference type="Gene3D" id="1.10.10.10">
    <property type="entry name" value="Winged helix-like DNA-binding domain superfamily/Winged helix DNA-binding domain"/>
    <property type="match status" value="1"/>
</dbReference>
<dbReference type="RefSeq" id="WP_051657958.1">
    <property type="nucleotide sequence ID" value="NZ_CP007793.1"/>
</dbReference>
<dbReference type="SUPFAM" id="SSF46689">
    <property type="entry name" value="Homeodomain-like"/>
    <property type="match status" value="1"/>
</dbReference>
<evidence type="ECO:0000256" key="1">
    <source>
        <dbReference type="SAM" id="MobiDB-lite"/>
    </source>
</evidence>